<dbReference type="Gene3D" id="3.75.10.10">
    <property type="entry name" value="L-arginine/glycine Amidinotransferase, Chain A"/>
    <property type="match status" value="1"/>
</dbReference>
<reference evidence="3 4" key="1">
    <citation type="submission" date="2020-03" db="EMBL/GenBank/DDBJ databases">
        <title>Sequencing the genomes of 1000 actinobacteria strains.</title>
        <authorList>
            <person name="Klenk H.-P."/>
        </authorList>
    </citation>
    <scope>NUCLEOTIDE SEQUENCE [LARGE SCALE GENOMIC DNA]</scope>
    <source>
        <strain evidence="3 4">DSM 16403</strain>
    </source>
</reference>
<name>A0A846RX61_9MICC</name>
<comment type="caution">
    <text evidence="3">The sequence shown here is derived from an EMBL/GenBank/DDBJ whole genome shotgun (WGS) entry which is preliminary data.</text>
</comment>
<organism evidence="3 4">
    <name type="scientific">Arthrobacter pigmenti</name>
    <dbReference type="NCBI Taxonomy" id="271432"/>
    <lineage>
        <taxon>Bacteria</taxon>
        <taxon>Bacillati</taxon>
        <taxon>Actinomycetota</taxon>
        <taxon>Actinomycetes</taxon>
        <taxon>Micrococcales</taxon>
        <taxon>Micrococcaceae</taxon>
        <taxon>Arthrobacter</taxon>
    </lineage>
</organism>
<dbReference type="Proteomes" id="UP000547458">
    <property type="component" value="Unassembled WGS sequence"/>
</dbReference>
<gene>
    <name evidence="3" type="ORF">BJ994_003251</name>
</gene>
<accession>A0A846RX61</accession>
<dbReference type="GO" id="GO:0004668">
    <property type="term" value="F:protein-arginine deiminase activity"/>
    <property type="evidence" value="ECO:0007669"/>
    <property type="project" value="InterPro"/>
</dbReference>
<protein>
    <submittedName>
        <fullName evidence="3">Agmatine deiminase</fullName>
        <ecNumber evidence="3">3.5.3.12</ecNumber>
    </submittedName>
</protein>
<dbReference type="AlphaFoldDB" id="A0A846RX61"/>
<proteinExistence type="predicted"/>
<evidence type="ECO:0000256" key="1">
    <source>
        <dbReference type="ARBA" id="ARBA00022801"/>
    </source>
</evidence>
<dbReference type="SUPFAM" id="SSF55909">
    <property type="entry name" value="Pentein"/>
    <property type="match status" value="1"/>
</dbReference>
<dbReference type="GO" id="GO:0047632">
    <property type="term" value="F:agmatine deiminase activity"/>
    <property type="evidence" value="ECO:0007669"/>
    <property type="project" value="UniProtKB-EC"/>
</dbReference>
<evidence type="ECO:0000313" key="3">
    <source>
        <dbReference type="EMBL" id="NJC24175.1"/>
    </source>
</evidence>
<dbReference type="PANTHER" id="PTHR31377:SF0">
    <property type="entry name" value="AGMATINE DEIMINASE-RELATED"/>
    <property type="match status" value="1"/>
</dbReference>
<dbReference type="PANTHER" id="PTHR31377">
    <property type="entry name" value="AGMATINE DEIMINASE-RELATED"/>
    <property type="match status" value="1"/>
</dbReference>
<feature type="region of interest" description="Disordered" evidence="2">
    <location>
        <begin position="1"/>
        <end position="23"/>
    </location>
</feature>
<dbReference type="InterPro" id="IPR007466">
    <property type="entry name" value="Peptidyl-Arg-deiminase_porph"/>
</dbReference>
<keyword evidence="4" id="KW-1185">Reference proteome</keyword>
<sequence length="300" mass="32907">MPAETAPHERTWMAFPPSESSLGSSREEISEARDAWCAVAHAVAEFEPVTMLADPADVEDARARLSREIEIIDAPLNDAWMRDIGPTFVSNGTETGAVDWVFNGWGAQGWAAWEKDQHIGARVAELAGVRRIVSSLVNEGGGFHYDGEGTVLLTGSVQLDPGRNPGLTRTDVEAEFSRTIGADRAIWLPRGLTRDYERYGTRGHVDMTAVMPAPGTVLVHTQKDPDHPDHAVSRELMEHLSALEVLELPAPQVLRDDEGWVDYSYVNHYVVNGGVIAAHPNRGCRSWGLKPPVSSRLRAM</sequence>
<evidence type="ECO:0000313" key="4">
    <source>
        <dbReference type="Proteomes" id="UP000547458"/>
    </source>
</evidence>
<feature type="compositionally biased region" description="Basic and acidic residues" evidence="2">
    <location>
        <begin position="1"/>
        <end position="11"/>
    </location>
</feature>
<dbReference type="GO" id="GO:0009446">
    <property type="term" value="P:putrescine biosynthetic process"/>
    <property type="evidence" value="ECO:0007669"/>
    <property type="project" value="InterPro"/>
</dbReference>
<dbReference type="EMBL" id="JAATJL010000001">
    <property type="protein sequence ID" value="NJC24175.1"/>
    <property type="molecule type" value="Genomic_DNA"/>
</dbReference>
<evidence type="ECO:0000256" key="2">
    <source>
        <dbReference type="SAM" id="MobiDB-lite"/>
    </source>
</evidence>
<dbReference type="RefSeq" id="WP_167995459.1">
    <property type="nucleotide sequence ID" value="NZ_JAATJL010000001.1"/>
</dbReference>
<dbReference type="Pfam" id="PF04371">
    <property type="entry name" value="PAD_porph"/>
    <property type="match status" value="1"/>
</dbReference>
<keyword evidence="1 3" id="KW-0378">Hydrolase</keyword>
<dbReference type="EC" id="3.5.3.12" evidence="3"/>